<dbReference type="RefSeq" id="WP_381827391.1">
    <property type="nucleotide sequence ID" value="NZ_JBHTCF010000002.1"/>
</dbReference>
<proteinExistence type="inferred from homology"/>
<dbReference type="SUPFAM" id="SSF52218">
    <property type="entry name" value="Flavoproteins"/>
    <property type="match status" value="1"/>
</dbReference>
<dbReference type="PANTHER" id="PTHR10204">
    <property type="entry name" value="NAD P H OXIDOREDUCTASE-RELATED"/>
    <property type="match status" value="1"/>
</dbReference>
<evidence type="ECO:0000313" key="6">
    <source>
        <dbReference type="Proteomes" id="UP001596523"/>
    </source>
</evidence>
<dbReference type="EMBL" id="JBHTCF010000002">
    <property type="protein sequence ID" value="MFC7303816.1"/>
    <property type="molecule type" value="Genomic_DNA"/>
</dbReference>
<accession>A0ABW2JE20</accession>
<dbReference type="InterPro" id="IPR029039">
    <property type="entry name" value="Flavoprotein-like_sf"/>
</dbReference>
<evidence type="ECO:0000313" key="5">
    <source>
        <dbReference type="EMBL" id="MFC7303816.1"/>
    </source>
</evidence>
<keyword evidence="2 5" id="KW-0560">Oxidoreductase</keyword>
<protein>
    <submittedName>
        <fullName evidence="5">NAD(P)H-dependent oxidoreductase</fullName>
        <ecNumber evidence="5">1.-.-.-</ecNumber>
        <ecNumber evidence="5">1.6.99.-</ecNumber>
    </submittedName>
</protein>
<feature type="domain" description="Flavodoxin-like fold" evidence="4">
    <location>
        <begin position="1"/>
        <end position="213"/>
    </location>
</feature>
<name>A0ABW2JE20_9ACTN</name>
<dbReference type="EC" id="1.-.-.-" evidence="5"/>
<dbReference type="EC" id="1.6.99.-" evidence="5"/>
<comment type="caution">
    <text evidence="5">The sequence shown here is derived from an EMBL/GenBank/DDBJ whole genome shotgun (WGS) entry which is preliminary data.</text>
</comment>
<sequence>MNILWIFAHPEQRSLNASLLTEGLTELDELGHEHEVSDLYTMGWKAVVDREDFEGQDSQGASEERLFVGDAQEQAYSSSRLSADIRAEQAKLARADVVVFQFPLWWFGPPAILKGWFDRVLVQGFAFGVKDEAGATRRYGDGGLAGKRALIVTSVGARESSFGPRGIHGHIDEVLFPLLHGTFWYTGMAPLAPFVVYGADRMTEEGTRLTAKALRERLRTLEQEEPLAYRYEQGGDYDEDLVLRPGVAPGLSGVAAHRAGPHEDPPGAPGARRAQAAETQNAESQPTESSKAVPAAR</sequence>
<gene>
    <name evidence="5" type="ORF">ACFQVC_06255</name>
</gene>
<dbReference type="Proteomes" id="UP001596523">
    <property type="component" value="Unassembled WGS sequence"/>
</dbReference>
<evidence type="ECO:0000256" key="1">
    <source>
        <dbReference type="ARBA" id="ARBA00006252"/>
    </source>
</evidence>
<evidence type="ECO:0000259" key="4">
    <source>
        <dbReference type="Pfam" id="PF02525"/>
    </source>
</evidence>
<keyword evidence="6" id="KW-1185">Reference proteome</keyword>
<feature type="region of interest" description="Disordered" evidence="3">
    <location>
        <begin position="252"/>
        <end position="297"/>
    </location>
</feature>
<dbReference type="Pfam" id="PF02525">
    <property type="entry name" value="Flavodoxin_2"/>
    <property type="match status" value="1"/>
</dbReference>
<dbReference type="Gene3D" id="3.40.50.360">
    <property type="match status" value="1"/>
</dbReference>
<reference evidence="6" key="1">
    <citation type="journal article" date="2019" name="Int. J. Syst. Evol. Microbiol.">
        <title>The Global Catalogue of Microorganisms (GCM) 10K type strain sequencing project: providing services to taxonomists for standard genome sequencing and annotation.</title>
        <authorList>
            <consortium name="The Broad Institute Genomics Platform"/>
            <consortium name="The Broad Institute Genome Sequencing Center for Infectious Disease"/>
            <person name="Wu L."/>
            <person name="Ma J."/>
        </authorList>
    </citation>
    <scope>NUCLEOTIDE SEQUENCE [LARGE SCALE GENOMIC DNA]</scope>
    <source>
        <strain evidence="6">SYNS20</strain>
    </source>
</reference>
<dbReference type="InterPro" id="IPR003680">
    <property type="entry name" value="Flavodoxin_fold"/>
</dbReference>
<dbReference type="InterPro" id="IPR051545">
    <property type="entry name" value="NAD(P)H_dehydrogenase_qn"/>
</dbReference>
<dbReference type="GO" id="GO:0016491">
    <property type="term" value="F:oxidoreductase activity"/>
    <property type="evidence" value="ECO:0007669"/>
    <property type="project" value="UniProtKB-KW"/>
</dbReference>
<comment type="similarity">
    <text evidence="1">Belongs to the NAD(P)H dehydrogenase (quinone) family.</text>
</comment>
<organism evidence="5 6">
    <name type="scientific">Streptomyces monticola</name>
    <dbReference type="NCBI Taxonomy" id="2666263"/>
    <lineage>
        <taxon>Bacteria</taxon>
        <taxon>Bacillati</taxon>
        <taxon>Actinomycetota</taxon>
        <taxon>Actinomycetes</taxon>
        <taxon>Kitasatosporales</taxon>
        <taxon>Streptomycetaceae</taxon>
        <taxon>Streptomyces</taxon>
    </lineage>
</organism>
<evidence type="ECO:0000256" key="2">
    <source>
        <dbReference type="ARBA" id="ARBA00023002"/>
    </source>
</evidence>
<dbReference type="PANTHER" id="PTHR10204:SF34">
    <property type="entry name" value="NAD(P)H DEHYDROGENASE [QUINONE] 1 ISOFORM 1"/>
    <property type="match status" value="1"/>
</dbReference>
<evidence type="ECO:0000256" key="3">
    <source>
        <dbReference type="SAM" id="MobiDB-lite"/>
    </source>
</evidence>
<feature type="compositionally biased region" description="Polar residues" evidence="3">
    <location>
        <begin position="278"/>
        <end position="290"/>
    </location>
</feature>